<dbReference type="EMBL" id="CVTD020000024">
    <property type="protein sequence ID" value="CRZ35313.1"/>
    <property type="molecule type" value="Genomic_DNA"/>
</dbReference>
<evidence type="ECO:0008006" key="4">
    <source>
        <dbReference type="Google" id="ProtNLM"/>
    </source>
</evidence>
<feature type="chain" id="PRO_5039508156" description="Secreted protein" evidence="1">
    <location>
        <begin position="21"/>
        <end position="333"/>
    </location>
</feature>
<gene>
    <name evidence="2" type="ORF">HHT355_2115</name>
</gene>
<dbReference type="AlphaFoldDB" id="A0A0H5SY56"/>
<keyword evidence="3" id="KW-1185">Reference proteome</keyword>
<evidence type="ECO:0000313" key="2">
    <source>
        <dbReference type="EMBL" id="CRZ35313.1"/>
    </source>
</evidence>
<dbReference type="OrthoDB" id="2026742at2"/>
<dbReference type="Gene3D" id="3.90.1010.20">
    <property type="match status" value="2"/>
</dbReference>
<protein>
    <recommendedName>
        <fullName evidence="4">Secreted protein</fullName>
    </recommendedName>
</protein>
<reference evidence="2 3" key="1">
    <citation type="submission" date="2015-06" db="EMBL/GenBank/DDBJ databases">
        <authorList>
            <person name="Wibberg Daniel"/>
        </authorList>
    </citation>
    <scope>NUCLEOTIDE SEQUENCE [LARGE SCALE GENOMIC DNA]</scope>
    <source>
        <strain evidence="2 3">T3/55T</strain>
    </source>
</reference>
<proteinExistence type="predicted"/>
<organism evidence="2 3">
    <name type="scientific">Herbinix hemicellulosilytica</name>
    <dbReference type="NCBI Taxonomy" id="1564487"/>
    <lineage>
        <taxon>Bacteria</taxon>
        <taxon>Bacillati</taxon>
        <taxon>Bacillota</taxon>
        <taxon>Clostridia</taxon>
        <taxon>Lachnospirales</taxon>
        <taxon>Lachnospiraceae</taxon>
        <taxon>Herbinix</taxon>
    </lineage>
</organism>
<dbReference type="Proteomes" id="UP000236497">
    <property type="component" value="Unassembled WGS sequence"/>
</dbReference>
<accession>A0A0H5SY56</accession>
<feature type="signal peptide" evidence="1">
    <location>
        <begin position="1"/>
        <end position="20"/>
    </location>
</feature>
<keyword evidence="1" id="KW-0732">Signal</keyword>
<dbReference type="RefSeq" id="WP_103203406.1">
    <property type="nucleotide sequence ID" value="NZ_CVTD020000024.1"/>
</dbReference>
<name>A0A0H5SY56_HERHM</name>
<dbReference type="PROSITE" id="PS51257">
    <property type="entry name" value="PROKAR_LIPOPROTEIN"/>
    <property type="match status" value="1"/>
</dbReference>
<sequence length="333" mass="35033">MKKIISLLLCVGLVMTMFTACGSKGVKTGLAVVTTATSSKDATAESDGLAQVDSTAVAVLVDSKGVIQNCAIDVIQTRFNFNAAGEITTELDKTFVSKKELGDAYDMRKASPIGKEWYEQAEALEKYVIGKTLDQVKGIAIDDHGYVTDEDLASSVTINIASIISAIEKAVNNAKDLGAKAGDKLGLGLISGAQASGTKNASAEGDGSVTAYTHYGVITLDKNGKITSSIIDASQSKVFFNAEGKITSDLTGPFETKIELGDRYNMRSASGIGKEWFEQSEAFCNYMKGKKVADITGLALDGGKATDKDLVSSVTITITDFLTVVDKAAKVAK</sequence>
<evidence type="ECO:0000313" key="3">
    <source>
        <dbReference type="Proteomes" id="UP000236497"/>
    </source>
</evidence>
<evidence type="ECO:0000256" key="1">
    <source>
        <dbReference type="SAM" id="SignalP"/>
    </source>
</evidence>